<dbReference type="PROSITE" id="PS50234">
    <property type="entry name" value="VWFA"/>
    <property type="match status" value="1"/>
</dbReference>
<feature type="domain" description="VWFA" evidence="2">
    <location>
        <begin position="544"/>
        <end position="730"/>
    </location>
</feature>
<feature type="region of interest" description="Disordered" evidence="1">
    <location>
        <begin position="826"/>
        <end position="858"/>
    </location>
</feature>
<feature type="region of interest" description="Disordered" evidence="1">
    <location>
        <begin position="1322"/>
        <end position="1347"/>
    </location>
</feature>
<dbReference type="SMART" id="SM00327">
    <property type="entry name" value="VWA"/>
    <property type="match status" value="1"/>
</dbReference>
<protein>
    <submittedName>
        <fullName evidence="4">von Willebrand factor A domain-containing protein 3B isoform X1</fullName>
    </submittedName>
</protein>
<evidence type="ECO:0000259" key="2">
    <source>
        <dbReference type="PROSITE" id="PS50234"/>
    </source>
</evidence>
<feature type="compositionally biased region" description="Low complexity" evidence="1">
    <location>
        <begin position="788"/>
        <end position="802"/>
    </location>
</feature>
<evidence type="ECO:0000313" key="3">
    <source>
        <dbReference type="Proteomes" id="UP001652622"/>
    </source>
</evidence>
<dbReference type="InterPro" id="IPR036465">
    <property type="entry name" value="vWFA_dom_sf"/>
</dbReference>
<dbReference type="Pfam" id="PF15057">
    <property type="entry name" value="DUF4537"/>
    <property type="match status" value="1"/>
</dbReference>
<dbReference type="SUPFAM" id="SSF53300">
    <property type="entry name" value="vWA-like"/>
    <property type="match status" value="1"/>
</dbReference>
<sequence>MTKELRGMEAQTNSVLGMTGNMSNQLAWSKQVAVNGKTKKEHETSQSLVAFKNAMEAKERTNDVRWDLDVQTLISSAKWLQLYGLKKNKMTFSQIFSQIGFQHKEDYVSVLGKIVASRYADGLYHQYRAVSDGKVYNLTAKKSLLLNFANRLTGMIELYKQRMDWLTSESRQVFGVIQEQNISIVLDFGTASLSEFNLCREALSMVLKQQVTQIEKFNLIRVAQDLVPWQEKPVFATKNSIEDATEWLWTLEYLPAVCHTGSTEAILEALFDHTTEAVYYFVVGDIPECAKYLLVQKISRSLCPIHTISFNAREEETVAFLKDLSQLTTGRFHAFAERTDEVLVIGPSLSKNEKATLNSRRLKGRLPLGTGVREDVYLIWRELEEAKNILTQIEKILIEFEKSKSVAAEEMDKTEYEPEVKDFVNSREWLQKNGLKAQNLTIPRAFSDCAFRHVNGVVDIKTKPEDESLQTNAETNKKVIHAKYCSNFIHTVLEDGSIIHLHLNKERCKEFENKVKNALHQMEERIQDLKKGSRALFGDVTEDHICILIDVSQSMIYKLPVVKEKIYQLIRRNHSTDDFLQEQFQNKTRFNFVKFDAEAIAWKDRLAEVNEENIEDAILWIKQLQVGTTTNILKALQIAFADRDTQAIYLLTDGRPDQHPNRILDELKLWRNIPVHTISFNCDDTGANQFLHELASSTGGRFHYYHICLTDPDSPKPFECEDIYLVRREIERGEKQLNTVQSFYTGSDLMDLFNGAKNLHDKQPRQTFATIPVTIQVEGQNPSSRARPYSAFEEPASASSEPGMAFSESPTTKKRVLYAEPTKSSMLRTQRYTAKPPEKCQDGKASAERKEQKSPKLEQKIKDESLDIPSAQWLKIHGLAAKRLTIMDALSPTAVSRTTTYVPILDKHVVSKVFDDIFPFAHVSSDKKCVTLLNPQAVDLDAYRKKVQEAIKVYERRLDQIVWKALPQKEKEKFGQTEPVSYVDCKESLLVALANANWPIANQDLLMLEDEILTALTYLQQASDLEIASKEEPQRICPLHICPTKEAKKPKTKIFDYLKGQNVIARSECTGFYYPGTVVKSITSFYALVDFVNGQTEIVPLKFILFIGGATPCPPLQVGDYVFTRIRKPSGEEYYVPGVVIAIPNKADLDDKLYTVLKYNNKKDHCVRNGLIKISHRRYTCSCCYINMTKMMDYLIPNVKVPKHIHRIVADAERQKKSISVGGDWKKKTKKKDRGRVNSKTERCKEWNTTVCDEMFGPRSKRRGNSSSPSFRRKKENTAACKTFPLSFSSSADKICLSSRASDYRPHKDLWSSHYTSMYHQSTSDQPSTYSSSSSSSSSSNTSLSSIEKVEELARRLQQYHIAQRKDNSSSCK</sequence>
<feature type="compositionally biased region" description="Low complexity" evidence="1">
    <location>
        <begin position="1322"/>
        <end position="1346"/>
    </location>
</feature>
<feature type="region of interest" description="Disordered" evidence="1">
    <location>
        <begin position="1220"/>
        <end position="1241"/>
    </location>
</feature>
<dbReference type="Proteomes" id="UP001652622">
    <property type="component" value="Unplaced"/>
</dbReference>
<dbReference type="KEGG" id="pgut:117673752"/>
<proteinExistence type="predicted"/>
<feature type="compositionally biased region" description="Basic and acidic residues" evidence="1">
    <location>
        <begin position="836"/>
        <end position="858"/>
    </location>
</feature>
<keyword evidence="3" id="KW-1185">Reference proteome</keyword>
<gene>
    <name evidence="4" type="primary">VWA3B</name>
</gene>
<evidence type="ECO:0000256" key="1">
    <source>
        <dbReference type="SAM" id="MobiDB-lite"/>
    </source>
</evidence>
<feature type="region of interest" description="Disordered" evidence="1">
    <location>
        <begin position="779"/>
        <end position="811"/>
    </location>
</feature>
<accession>A0A6P9D6P7</accession>
<dbReference type="PANTHER" id="PTHR46785">
    <property type="entry name" value="VON WILLEBRAND FACTOR A DOMAIN-CONTAINING PROTEIN 3B"/>
    <property type="match status" value="1"/>
</dbReference>
<dbReference type="InterPro" id="IPR002035">
    <property type="entry name" value="VWF_A"/>
</dbReference>
<dbReference type="CDD" id="cd00198">
    <property type="entry name" value="vWFA"/>
    <property type="match status" value="1"/>
</dbReference>
<evidence type="ECO:0000313" key="4">
    <source>
        <dbReference type="RefSeq" id="XP_034287245.2"/>
    </source>
</evidence>
<dbReference type="PANTHER" id="PTHR46785:SF1">
    <property type="entry name" value="VON WILLEBRAND FACTOR A DOMAIN-CONTAINING PROTEIN 3B"/>
    <property type="match status" value="1"/>
</dbReference>
<dbReference type="Pfam" id="PF13768">
    <property type="entry name" value="VWA_3"/>
    <property type="match status" value="2"/>
</dbReference>
<reference evidence="4" key="1">
    <citation type="submission" date="2025-08" db="UniProtKB">
        <authorList>
            <consortium name="RefSeq"/>
        </authorList>
    </citation>
    <scope>IDENTIFICATION</scope>
    <source>
        <tissue evidence="4">Blood</tissue>
    </source>
</reference>
<dbReference type="RefSeq" id="XP_034287245.2">
    <property type="nucleotide sequence ID" value="XM_034431354.2"/>
</dbReference>
<dbReference type="GeneID" id="117673752"/>
<dbReference type="InterPro" id="IPR032770">
    <property type="entry name" value="DUF4537"/>
</dbReference>
<name>A0A6P9D6P7_PANGU</name>
<dbReference type="InParanoid" id="A0A6P9D6P7"/>
<dbReference type="Gene3D" id="3.40.50.410">
    <property type="entry name" value="von Willebrand factor, type A domain"/>
    <property type="match status" value="1"/>
</dbReference>
<organism evidence="3 4">
    <name type="scientific">Pantherophis guttatus</name>
    <name type="common">Corn snake</name>
    <name type="synonym">Elaphe guttata</name>
    <dbReference type="NCBI Taxonomy" id="94885"/>
    <lineage>
        <taxon>Eukaryota</taxon>
        <taxon>Metazoa</taxon>
        <taxon>Chordata</taxon>
        <taxon>Craniata</taxon>
        <taxon>Vertebrata</taxon>
        <taxon>Euteleostomi</taxon>
        <taxon>Lepidosauria</taxon>
        <taxon>Squamata</taxon>
        <taxon>Bifurcata</taxon>
        <taxon>Unidentata</taxon>
        <taxon>Episquamata</taxon>
        <taxon>Toxicofera</taxon>
        <taxon>Serpentes</taxon>
        <taxon>Colubroidea</taxon>
        <taxon>Colubridae</taxon>
        <taxon>Colubrinae</taxon>
        <taxon>Pantherophis</taxon>
    </lineage>
</organism>